<protein>
    <submittedName>
        <fullName evidence="2">Uncharacterized protein</fullName>
    </submittedName>
</protein>
<organism evidence="2 3">
    <name type="scientific">Latimeria chalumnae</name>
    <name type="common">Coelacanth</name>
    <dbReference type="NCBI Taxonomy" id="7897"/>
    <lineage>
        <taxon>Eukaryota</taxon>
        <taxon>Metazoa</taxon>
        <taxon>Chordata</taxon>
        <taxon>Craniata</taxon>
        <taxon>Vertebrata</taxon>
        <taxon>Euteleostomi</taxon>
        <taxon>Coelacanthiformes</taxon>
        <taxon>Coelacanthidae</taxon>
        <taxon>Latimeria</taxon>
    </lineage>
</organism>
<reference evidence="2" key="2">
    <citation type="submission" date="2025-08" db="UniProtKB">
        <authorList>
            <consortium name="Ensembl"/>
        </authorList>
    </citation>
    <scope>IDENTIFICATION</scope>
</reference>
<dbReference type="Ensembl" id="ENSLACT00000016112.1">
    <property type="protein sequence ID" value="ENSLACP00000016001.1"/>
    <property type="gene ID" value="ENSLACG00000014091.1"/>
</dbReference>
<dbReference type="AlphaFoldDB" id="H3B280"/>
<feature type="compositionally biased region" description="Basic residues" evidence="1">
    <location>
        <begin position="57"/>
        <end position="69"/>
    </location>
</feature>
<dbReference type="Proteomes" id="UP000008672">
    <property type="component" value="Unassembled WGS sequence"/>
</dbReference>
<dbReference type="Bgee" id="ENSLACG00000014091">
    <property type="expression patterns" value="Expressed in muscle tissue and 3 other cell types or tissues"/>
</dbReference>
<name>H3B280_LATCH</name>
<sequence length="69" mass="8502">KDVTLKPQERLEKRQNPLGKKKREGLHNGLTYRPRKNRHNHQNDSDQENDYSLYQRIGKKHKFQKRHRQ</sequence>
<dbReference type="InParanoid" id="H3B280"/>
<keyword evidence="3" id="KW-1185">Reference proteome</keyword>
<dbReference type="EMBL" id="AFYH01014474">
    <property type="status" value="NOT_ANNOTATED_CDS"/>
    <property type="molecule type" value="Genomic_DNA"/>
</dbReference>
<feature type="region of interest" description="Disordered" evidence="1">
    <location>
        <begin position="1"/>
        <end position="69"/>
    </location>
</feature>
<dbReference type="OMA" id="SEHMDTA"/>
<accession>H3B280</accession>
<dbReference type="GeneTree" id="ENSGT00970000197397"/>
<reference evidence="3" key="1">
    <citation type="submission" date="2011-08" db="EMBL/GenBank/DDBJ databases">
        <title>The draft genome of Latimeria chalumnae.</title>
        <authorList>
            <person name="Di Palma F."/>
            <person name="Alfoldi J."/>
            <person name="Johnson J."/>
            <person name="Berlin A."/>
            <person name="Gnerre S."/>
            <person name="Jaffe D."/>
            <person name="MacCallum I."/>
            <person name="Young S."/>
            <person name="Walker B.J."/>
            <person name="Lander E."/>
            <person name="Lindblad-Toh K."/>
        </authorList>
    </citation>
    <scope>NUCLEOTIDE SEQUENCE [LARGE SCALE GENOMIC DNA]</scope>
    <source>
        <strain evidence="3">Wild caught</strain>
    </source>
</reference>
<evidence type="ECO:0000313" key="3">
    <source>
        <dbReference type="Proteomes" id="UP000008672"/>
    </source>
</evidence>
<evidence type="ECO:0000313" key="2">
    <source>
        <dbReference type="Ensembl" id="ENSLACP00000016001.1"/>
    </source>
</evidence>
<dbReference type="HOGENOM" id="CLU_2782491_0_0_1"/>
<feature type="compositionally biased region" description="Basic and acidic residues" evidence="1">
    <location>
        <begin position="1"/>
        <end position="15"/>
    </location>
</feature>
<dbReference type="eggNOG" id="ENOG502QSH4">
    <property type="taxonomic scope" value="Eukaryota"/>
</dbReference>
<reference evidence="2" key="3">
    <citation type="submission" date="2025-09" db="UniProtKB">
        <authorList>
            <consortium name="Ensembl"/>
        </authorList>
    </citation>
    <scope>IDENTIFICATION</scope>
</reference>
<evidence type="ECO:0000256" key="1">
    <source>
        <dbReference type="SAM" id="MobiDB-lite"/>
    </source>
</evidence>
<proteinExistence type="predicted"/>